<gene>
    <name evidence="3" type="ORF">GHV41_14750</name>
</gene>
<sequence>MRCVLFSLLLLALPASATCWSQAGERYGIEPTLLQAIAITESGLDPSAMNKNNDGSYDIGLMQINSRNLPVLKKYRISQRRLLDDPCLSVMTGAWILAGFIRQHGYNWEAVGAYNAGSAPKRGNLRQRYARRVQPHYQRLQRQRTSGKEIRQ</sequence>
<dbReference type="InterPro" id="IPR008258">
    <property type="entry name" value="Transglycosylase_SLT_dom_1"/>
</dbReference>
<accession>A0A5Q2V948</accession>
<name>A0A5Q2V948_SERPR</name>
<feature type="chain" id="PRO_5024409628" evidence="1">
    <location>
        <begin position="18"/>
        <end position="152"/>
    </location>
</feature>
<dbReference type="RefSeq" id="WP_153859039.1">
    <property type="nucleotide sequence ID" value="NZ_CP045913.1"/>
</dbReference>
<keyword evidence="1" id="KW-0732">Signal</keyword>
<evidence type="ECO:0000313" key="4">
    <source>
        <dbReference type="Proteomes" id="UP000381260"/>
    </source>
</evidence>
<dbReference type="InterPro" id="IPR023346">
    <property type="entry name" value="Lysozyme-like_dom_sf"/>
</dbReference>
<dbReference type="Proteomes" id="UP000381260">
    <property type="component" value="Chromosome"/>
</dbReference>
<protein>
    <submittedName>
        <fullName evidence="3">Transglycosylase SLT domain-containing protein</fullName>
    </submittedName>
</protein>
<dbReference type="Pfam" id="PF01464">
    <property type="entry name" value="SLT"/>
    <property type="match status" value="1"/>
</dbReference>
<dbReference type="CDD" id="cd13400">
    <property type="entry name" value="LT_IagB-like"/>
    <property type="match status" value="1"/>
</dbReference>
<organism evidence="3 4">
    <name type="scientific">Serratia proteamaculans</name>
    <dbReference type="NCBI Taxonomy" id="28151"/>
    <lineage>
        <taxon>Bacteria</taxon>
        <taxon>Pseudomonadati</taxon>
        <taxon>Pseudomonadota</taxon>
        <taxon>Gammaproteobacteria</taxon>
        <taxon>Enterobacterales</taxon>
        <taxon>Yersiniaceae</taxon>
        <taxon>Serratia</taxon>
    </lineage>
</organism>
<evidence type="ECO:0000259" key="2">
    <source>
        <dbReference type="Pfam" id="PF01464"/>
    </source>
</evidence>
<dbReference type="SUPFAM" id="SSF53955">
    <property type="entry name" value="Lysozyme-like"/>
    <property type="match status" value="1"/>
</dbReference>
<dbReference type="EMBL" id="CP045913">
    <property type="protein sequence ID" value="QGH62007.1"/>
    <property type="molecule type" value="Genomic_DNA"/>
</dbReference>
<proteinExistence type="predicted"/>
<dbReference type="Gene3D" id="1.10.530.10">
    <property type="match status" value="1"/>
</dbReference>
<feature type="signal peptide" evidence="1">
    <location>
        <begin position="1"/>
        <end position="17"/>
    </location>
</feature>
<reference evidence="3 4" key="1">
    <citation type="submission" date="2019-11" db="EMBL/GenBank/DDBJ databases">
        <title>The Phosphoenolpyruvate Phosphotransferase System Regulates Serratia proteamaculans 336X Biofilm Formation and Wheat Roots colonization.</title>
        <authorList>
            <person name="Liu F."/>
        </authorList>
    </citation>
    <scope>NUCLEOTIDE SEQUENCE [LARGE SCALE GENOMIC DNA]</scope>
    <source>
        <strain evidence="3 4">336X</strain>
    </source>
</reference>
<evidence type="ECO:0000313" key="3">
    <source>
        <dbReference type="EMBL" id="QGH62007.1"/>
    </source>
</evidence>
<dbReference type="AlphaFoldDB" id="A0A5Q2V948"/>
<feature type="domain" description="Transglycosylase SLT" evidence="2">
    <location>
        <begin position="19"/>
        <end position="131"/>
    </location>
</feature>
<evidence type="ECO:0000256" key="1">
    <source>
        <dbReference type="SAM" id="SignalP"/>
    </source>
</evidence>